<organism evidence="4 5">
    <name type="scientific">Nitrosomonas eutropha</name>
    <dbReference type="NCBI Taxonomy" id="916"/>
    <lineage>
        <taxon>Bacteria</taxon>
        <taxon>Pseudomonadati</taxon>
        <taxon>Pseudomonadota</taxon>
        <taxon>Betaproteobacteria</taxon>
        <taxon>Nitrosomonadales</taxon>
        <taxon>Nitrosomonadaceae</taxon>
        <taxon>Nitrosomonas</taxon>
    </lineage>
</organism>
<dbReference type="InterPro" id="IPR007310">
    <property type="entry name" value="Aerobactin_biosyn_IucA/IucC_N"/>
</dbReference>
<dbReference type="EMBL" id="QICQ01000011">
    <property type="protein sequence ID" value="PXV81560.1"/>
    <property type="molecule type" value="Genomic_DNA"/>
</dbReference>
<dbReference type="Proteomes" id="UP000247780">
    <property type="component" value="Unassembled WGS sequence"/>
</dbReference>
<keyword evidence="5" id="KW-1185">Reference proteome</keyword>
<dbReference type="Pfam" id="PF06276">
    <property type="entry name" value="FhuF"/>
    <property type="match status" value="1"/>
</dbReference>
<sequence>MDDREILLQAPNPNYLAARRRTLRQLLESMLFENILEYSERLLSIGCSEYAIKAIDANGKSVSYLTKGVRTVSYGRIRLQDPVIRISEQSRGEALSIALFLGEIAPEIDGEENKYSFFISELNNTVAKNAEALRFNSNLKIADLNTSDSVFDAYETAVFNGHLYHPCYKSRMGFNLEENQEYTNDFGSLINLTWLAIRRDRAKIYTLDGLNIDKLIADELQQTYLDEFARIIINAGKRVEDYIYLPVHPWQWKEKIVFEYVDDIANGDVIFLGSHTDKYSPQQSLRSLSNQTRKSAHTVKIALSIINTSADRLLSPHNVANSAIISQWLASILQSDLYLKDELRFNFIKEVAGIYDDKSHLPEIVERRKFGLIGTIWRESIHTYLQPEEFAIPATALCFLDSQNKSVSDDWIAAYGLQAWTEKLLDVLLKPFIHLLYAHGIGFEAHAQNTILFFRDGLPVRVAVRDLPGGIRFARDYLQKPASCPMLLDAPKYRLTPGERSVLDATPQELVWYLHDAIFFVHLAEIARFLHMHQGLDESEFWKMASRVIEDYQDKFPELDKRYNALDLFQTQIRLSQFSRKKIFADTSENAYQHVMNPLKRSF</sequence>
<proteinExistence type="predicted"/>
<evidence type="ECO:0000313" key="5">
    <source>
        <dbReference type="Proteomes" id="UP000247780"/>
    </source>
</evidence>
<dbReference type="Pfam" id="PF04183">
    <property type="entry name" value="IucA_IucC"/>
    <property type="match status" value="1"/>
</dbReference>
<evidence type="ECO:0000256" key="1">
    <source>
        <dbReference type="ARBA" id="ARBA00004924"/>
    </source>
</evidence>
<accession>A0ABX5M762</accession>
<evidence type="ECO:0000313" key="4">
    <source>
        <dbReference type="EMBL" id="PXV81560.1"/>
    </source>
</evidence>
<name>A0ABX5M762_9PROT</name>
<gene>
    <name evidence="4" type="ORF">C8R14_1112</name>
</gene>
<dbReference type="InterPro" id="IPR022770">
    <property type="entry name" value="IucA/IucC-like_C"/>
</dbReference>
<dbReference type="InterPro" id="IPR037455">
    <property type="entry name" value="LucA/IucC-like"/>
</dbReference>
<feature type="domain" description="Aerobactin siderophore biosynthesis IucA/IucC N-terminal" evidence="2">
    <location>
        <begin position="151"/>
        <end position="398"/>
    </location>
</feature>
<feature type="domain" description="Aerobactin siderophore biosynthesis IucA/IucC-like C-terminal" evidence="3">
    <location>
        <begin position="418"/>
        <end position="574"/>
    </location>
</feature>
<reference evidence="4 5" key="1">
    <citation type="submission" date="2018-04" db="EMBL/GenBank/DDBJ databases">
        <title>Active sludge and wastewater microbial communities from Klosterneuburg, Austria.</title>
        <authorList>
            <person name="Wagner M."/>
        </authorList>
    </citation>
    <scope>NUCLEOTIDE SEQUENCE [LARGE SCALE GENOMIC DNA]</scope>
    <source>
        <strain evidence="4 5">Nm 57</strain>
    </source>
</reference>
<dbReference type="Gene3D" id="3.30.310.280">
    <property type="match status" value="1"/>
</dbReference>
<protein>
    <submittedName>
        <fullName evidence="4">Siderophore synthetase component</fullName>
    </submittedName>
</protein>
<dbReference type="Gene3D" id="1.10.510.40">
    <property type="match status" value="1"/>
</dbReference>
<dbReference type="PANTHER" id="PTHR34384">
    <property type="entry name" value="L-2,3-DIAMINOPROPANOATE--CITRATE LIGASE"/>
    <property type="match status" value="1"/>
</dbReference>
<dbReference type="RefSeq" id="WP_011634786.1">
    <property type="nucleotide sequence ID" value="NZ_FMTW01000027.1"/>
</dbReference>
<comment type="caution">
    <text evidence="4">The sequence shown here is derived from an EMBL/GenBank/DDBJ whole genome shotgun (WGS) entry which is preliminary data.</text>
</comment>
<evidence type="ECO:0000259" key="2">
    <source>
        <dbReference type="Pfam" id="PF04183"/>
    </source>
</evidence>
<evidence type="ECO:0000259" key="3">
    <source>
        <dbReference type="Pfam" id="PF06276"/>
    </source>
</evidence>
<dbReference type="PANTHER" id="PTHR34384:SF6">
    <property type="entry name" value="STAPHYLOFERRIN B SYNTHASE"/>
    <property type="match status" value="1"/>
</dbReference>
<comment type="pathway">
    <text evidence="1">Siderophore biosynthesis.</text>
</comment>